<reference evidence="3" key="1">
    <citation type="submission" date="2017-10" db="EMBL/GenBank/DDBJ databases">
        <title>Rapid genome shrinkage in a self-fertile nematode reveals novel sperm competition proteins.</title>
        <authorList>
            <person name="Yin D."/>
            <person name="Schwarz E.M."/>
            <person name="Thomas C.G."/>
            <person name="Felde R.L."/>
            <person name="Korf I.F."/>
            <person name="Cutter A.D."/>
            <person name="Schartner C.M."/>
            <person name="Ralston E.J."/>
            <person name="Meyer B.J."/>
            <person name="Haag E.S."/>
        </authorList>
    </citation>
    <scope>NUCLEOTIDE SEQUENCE [LARGE SCALE GENOMIC DNA]</scope>
    <source>
        <strain evidence="3">JU1422</strain>
    </source>
</reference>
<name>A0A2G5SIL1_9PELO</name>
<dbReference type="InterPro" id="IPR001810">
    <property type="entry name" value="F-box_dom"/>
</dbReference>
<dbReference type="Proteomes" id="UP000230233">
    <property type="component" value="Unassembled WGS sequence"/>
</dbReference>
<feature type="domain" description="F-box" evidence="1">
    <location>
        <begin position="74"/>
        <end position="121"/>
    </location>
</feature>
<evidence type="ECO:0000313" key="3">
    <source>
        <dbReference type="Proteomes" id="UP000230233"/>
    </source>
</evidence>
<organism evidence="2 3">
    <name type="scientific">Caenorhabditis nigoni</name>
    <dbReference type="NCBI Taxonomy" id="1611254"/>
    <lineage>
        <taxon>Eukaryota</taxon>
        <taxon>Metazoa</taxon>
        <taxon>Ecdysozoa</taxon>
        <taxon>Nematoda</taxon>
        <taxon>Chromadorea</taxon>
        <taxon>Rhabditida</taxon>
        <taxon>Rhabditina</taxon>
        <taxon>Rhabditomorpha</taxon>
        <taxon>Rhabditoidea</taxon>
        <taxon>Rhabditidae</taxon>
        <taxon>Peloderinae</taxon>
        <taxon>Caenorhabditis</taxon>
    </lineage>
</organism>
<dbReference type="InterPro" id="IPR040161">
    <property type="entry name" value="FB224"/>
</dbReference>
<dbReference type="AlphaFoldDB" id="A0A2G5SIL1"/>
<dbReference type="InterPro" id="IPR041426">
    <property type="entry name" value="Mos1_HTH"/>
</dbReference>
<keyword evidence="3" id="KW-1185">Reference proteome</keyword>
<dbReference type="PROSITE" id="PS50181">
    <property type="entry name" value="FBOX"/>
    <property type="match status" value="1"/>
</dbReference>
<sequence>MEMSSDIIKDNHHYLKVCILYEVRRKKPIFDSYRNFCKTVGQDVMEYPDFEFWYYRLYHGQMDLDYDRSADPKPKTLVDIPVVLMTKITRYLDPVERTYLRSMNHAIKEVADTFPPAFEKIEITVTDSSLYWHLNNKRFSCYKEDSGCSLRKPNTLKAEKSEECHIKKSLEYLAPVLKMPNIQVNHLSLHLCEETLNRDDLLPAPFNAKSVRIYGINMNKIIQFLSAMTPGHLESISLDSTFLDRRQNFRLIFETDQFKQAKSVKLKLYRVALRVRDLAKFSHLKSFKCELISDNAFEDVPRIRDMIITFEEFKSCELIFFGGGPDGFSMGQFAGALGAEIPIGPLKEGEQLTMNLRYRIPGTNQCLKFKLKNGGYRCIVNIVKTLYHPGPKKRVRKGAPENS</sequence>
<comment type="caution">
    <text evidence="2">The sequence shown here is derived from an EMBL/GenBank/DDBJ whole genome shotgun (WGS) entry which is preliminary data.</text>
</comment>
<dbReference type="GO" id="GO:0045087">
    <property type="term" value="P:innate immune response"/>
    <property type="evidence" value="ECO:0007669"/>
    <property type="project" value="TreeGrafter"/>
</dbReference>
<dbReference type="InterPro" id="IPR002900">
    <property type="entry name" value="DUF38/FTH_CAE_spp"/>
</dbReference>
<dbReference type="Pfam" id="PF01827">
    <property type="entry name" value="FTH"/>
    <property type="match status" value="1"/>
</dbReference>
<evidence type="ECO:0000313" key="2">
    <source>
        <dbReference type="EMBL" id="PIC14878.1"/>
    </source>
</evidence>
<evidence type="ECO:0000259" key="1">
    <source>
        <dbReference type="PROSITE" id="PS50181"/>
    </source>
</evidence>
<dbReference type="OrthoDB" id="3256413at2759"/>
<accession>A0A2G5SIL1</accession>
<protein>
    <recommendedName>
        <fullName evidence="1">F-box domain-containing protein</fullName>
    </recommendedName>
</protein>
<dbReference type="Pfam" id="PF17906">
    <property type="entry name" value="HTH_48"/>
    <property type="match status" value="1"/>
</dbReference>
<dbReference type="EMBL" id="PDUG01000007">
    <property type="protein sequence ID" value="PIC14878.1"/>
    <property type="molecule type" value="Genomic_DNA"/>
</dbReference>
<dbReference type="PANTHER" id="PTHR23015">
    <property type="entry name" value="UNCHARACTERIZED C.ELEGANS PROTEIN"/>
    <property type="match status" value="1"/>
</dbReference>
<dbReference type="PANTHER" id="PTHR23015:SF4">
    <property type="entry name" value="DUF38 DOMAIN-CONTAINING PROTEIN-RELATED"/>
    <property type="match status" value="1"/>
</dbReference>
<proteinExistence type="predicted"/>
<gene>
    <name evidence="2" type="ORF">B9Z55_027038</name>
</gene>